<keyword evidence="1" id="KW-0560">Oxidoreductase</keyword>
<evidence type="ECO:0000313" key="4">
    <source>
        <dbReference type="EMBL" id="TFD46914.1"/>
    </source>
</evidence>
<dbReference type="PANTHER" id="PTHR43333:SF1">
    <property type="entry name" value="D-ISOMER SPECIFIC 2-HYDROXYACID DEHYDROGENASE NAD-BINDING DOMAIN-CONTAINING PROTEIN"/>
    <property type="match status" value="1"/>
</dbReference>
<dbReference type="GO" id="GO:0051287">
    <property type="term" value="F:NAD binding"/>
    <property type="evidence" value="ECO:0007669"/>
    <property type="project" value="InterPro"/>
</dbReference>
<dbReference type="Pfam" id="PF02826">
    <property type="entry name" value="2-Hacid_dh_C"/>
    <property type="match status" value="1"/>
</dbReference>
<dbReference type="RefSeq" id="WP_134520590.1">
    <property type="nucleotide sequence ID" value="NZ_SOHE01000069.1"/>
</dbReference>
<evidence type="ECO:0000256" key="2">
    <source>
        <dbReference type="ARBA" id="ARBA00023027"/>
    </source>
</evidence>
<comment type="caution">
    <text evidence="4">The sequence shown here is derived from an EMBL/GenBank/DDBJ whole genome shotgun (WGS) entry which is preliminary data.</text>
</comment>
<dbReference type="EMBL" id="SOHE01000069">
    <property type="protein sequence ID" value="TFD46914.1"/>
    <property type="molecule type" value="Genomic_DNA"/>
</dbReference>
<organism evidence="4 5">
    <name type="scientific">Cryobacterium frigoriphilum</name>
    <dbReference type="NCBI Taxonomy" id="1259150"/>
    <lineage>
        <taxon>Bacteria</taxon>
        <taxon>Bacillati</taxon>
        <taxon>Actinomycetota</taxon>
        <taxon>Actinomycetes</taxon>
        <taxon>Micrococcales</taxon>
        <taxon>Microbacteriaceae</taxon>
        <taxon>Cryobacterium</taxon>
    </lineage>
</organism>
<dbReference type="SUPFAM" id="SSF51735">
    <property type="entry name" value="NAD(P)-binding Rossmann-fold domains"/>
    <property type="match status" value="1"/>
</dbReference>
<dbReference type="PANTHER" id="PTHR43333">
    <property type="entry name" value="2-HACID_DH_C DOMAIN-CONTAINING PROTEIN"/>
    <property type="match status" value="1"/>
</dbReference>
<gene>
    <name evidence="4" type="ORF">E3T55_16200</name>
</gene>
<proteinExistence type="predicted"/>
<dbReference type="Proteomes" id="UP000297447">
    <property type="component" value="Unassembled WGS sequence"/>
</dbReference>
<dbReference type="InterPro" id="IPR036291">
    <property type="entry name" value="NAD(P)-bd_dom_sf"/>
</dbReference>
<keyword evidence="2" id="KW-0520">NAD</keyword>
<dbReference type="CDD" id="cd05300">
    <property type="entry name" value="2-Hacid_dh_1"/>
    <property type="match status" value="1"/>
</dbReference>
<sequence length="350" mass="37456">MSASRLRVVMATPLDQELCDLIVALEPRIDLVWEPSLLPVSRFATDYRGDPDFRRTPDQQHRYESLIDSADALYGIPDLNATALHRTVNANPSLRWVQTMAAGGGGQVKAAALSIDDLQRVRFTTSAGVHGRPLAEFALFGLLAGAKMLPALQAQQRNHDWPARREMHHLAEQTILVLGTGGIGREVIRLLGAFGVRVLATSRQATAIDGVDEVVHPDDLAGVLPEVDGLVVTLPGTDATAGLVGETLLAAIKPGATLVNVGRGSVVDERALLAALGRGQIGYAALDVFEHEPLADSSPLWDLPNVLVSPHTAALTAAEPRLIAELFARNAGHLLDGQPMLNLVDTVEFY</sequence>
<protein>
    <submittedName>
        <fullName evidence="4">D-2-hydroxyacid dehydrogenase</fullName>
    </submittedName>
</protein>
<dbReference type="InterPro" id="IPR006140">
    <property type="entry name" value="D-isomer_DH_NAD-bd"/>
</dbReference>
<dbReference type="Gene3D" id="3.40.50.720">
    <property type="entry name" value="NAD(P)-binding Rossmann-like Domain"/>
    <property type="match status" value="2"/>
</dbReference>
<feature type="domain" description="D-isomer specific 2-hydroxyacid dehydrogenase NAD-binding" evidence="3">
    <location>
        <begin position="142"/>
        <end position="313"/>
    </location>
</feature>
<reference evidence="4 5" key="1">
    <citation type="submission" date="2019-03" db="EMBL/GenBank/DDBJ databases">
        <title>Genomics of glacier-inhabiting Cryobacterium strains.</title>
        <authorList>
            <person name="Liu Q."/>
            <person name="Xin Y.-H."/>
        </authorList>
    </citation>
    <scope>NUCLEOTIDE SEQUENCE [LARGE SCALE GENOMIC DNA]</scope>
    <source>
        <strain evidence="4 5">Hh14</strain>
    </source>
</reference>
<dbReference type="GO" id="GO:0016491">
    <property type="term" value="F:oxidoreductase activity"/>
    <property type="evidence" value="ECO:0007669"/>
    <property type="project" value="UniProtKB-KW"/>
</dbReference>
<evidence type="ECO:0000259" key="3">
    <source>
        <dbReference type="Pfam" id="PF02826"/>
    </source>
</evidence>
<dbReference type="AlphaFoldDB" id="A0A4R8ZUS6"/>
<evidence type="ECO:0000256" key="1">
    <source>
        <dbReference type="ARBA" id="ARBA00023002"/>
    </source>
</evidence>
<keyword evidence="5" id="KW-1185">Reference proteome</keyword>
<evidence type="ECO:0000313" key="5">
    <source>
        <dbReference type="Proteomes" id="UP000297447"/>
    </source>
</evidence>
<accession>A0A4R8ZUS6</accession>
<dbReference type="OrthoDB" id="4324715at2"/>
<name>A0A4R8ZUS6_9MICO</name>